<gene>
    <name evidence="2" type="ORF">ALE3EI_0384</name>
</gene>
<feature type="signal peptide" evidence="1">
    <location>
        <begin position="1"/>
        <end position="19"/>
    </location>
</feature>
<evidence type="ECO:0000256" key="1">
    <source>
        <dbReference type="SAM" id="SignalP"/>
    </source>
</evidence>
<protein>
    <recommendedName>
        <fullName evidence="4">Deacylase</fullName>
    </recommendedName>
</protein>
<sequence length="369" mass="42619">MKYTYCLLILIFPLNLALAQQKELKPVSLELDYFYGSIMEHNPDIAHLITGHPTGFILAYNRKTYGWNEWEARYNYPDWGFTVAYQDLKNPFLGENISAYGHFTWYFMERNLSIRVAQGIAYASNPYDPETNFQNNAYGSRFLSSTFLKVNYVKENIYKGLGFQAGFGVIHYSNANFKAPNNSTNTLYFNAGLSYQFNSIDFPGYIPLGSWASSHYAERIKYNAVFRTGVNEADVNGLGQFPFYTASFFADKRINYKSTFQVGVDFFFSTFLETLIDYRSVAYPGEGLTGDEDYRRIGVFIGHELRFNKVAFVSQLGKYVYWPYEFENNIYNRLGVKRYFLNDKMFGVITVKAHWAKAEAVEFGIGVRI</sequence>
<dbReference type="Gene3D" id="2.40.160.20">
    <property type="match status" value="1"/>
</dbReference>
<dbReference type="Proteomes" id="UP000515514">
    <property type="component" value="Chromosome"/>
</dbReference>
<evidence type="ECO:0000313" key="3">
    <source>
        <dbReference type="Proteomes" id="UP000515514"/>
    </source>
</evidence>
<dbReference type="RefSeq" id="WP_186990297.1">
    <property type="nucleotide sequence ID" value="NZ_CP052909.1"/>
</dbReference>
<proteinExistence type="predicted"/>
<keyword evidence="1" id="KW-0732">Signal</keyword>
<evidence type="ECO:0008006" key="4">
    <source>
        <dbReference type="Google" id="ProtNLM"/>
    </source>
</evidence>
<organism evidence="2 3">
    <name type="scientific">Constantimarinum furrinae</name>
    <dbReference type="NCBI Taxonomy" id="2562285"/>
    <lineage>
        <taxon>Bacteria</taxon>
        <taxon>Pseudomonadati</taxon>
        <taxon>Bacteroidota</taxon>
        <taxon>Flavobacteriia</taxon>
        <taxon>Flavobacteriales</taxon>
        <taxon>Flavobacteriaceae</taxon>
        <taxon>Altibacter/Constantimarinum group</taxon>
        <taxon>Constantimarinum</taxon>
    </lineage>
</organism>
<dbReference type="EMBL" id="CP052909">
    <property type="protein sequence ID" value="QNJ96971.1"/>
    <property type="molecule type" value="Genomic_DNA"/>
</dbReference>
<dbReference type="InterPro" id="IPR018550">
    <property type="entry name" value="Lipid-A_deacylase-rel"/>
</dbReference>
<dbReference type="KEGG" id="alti:ALE3EI_0384"/>
<feature type="chain" id="PRO_5028918683" description="Deacylase" evidence="1">
    <location>
        <begin position="20"/>
        <end position="369"/>
    </location>
</feature>
<reference evidence="2 3" key="1">
    <citation type="submission" date="2020-04" db="EMBL/GenBank/DDBJ databases">
        <title>Genome sequence of Altibacter aquimarinus strain ALE3EI.</title>
        <authorList>
            <person name="Oh H.-M."/>
            <person name="Jang D."/>
        </authorList>
    </citation>
    <scope>NUCLEOTIDE SEQUENCE [LARGE SCALE GENOMIC DNA]</scope>
    <source>
        <strain evidence="2 3">ALE3EI</strain>
    </source>
</reference>
<dbReference type="AlphaFoldDB" id="A0A7G8PRK5"/>
<evidence type="ECO:0000313" key="2">
    <source>
        <dbReference type="EMBL" id="QNJ96971.1"/>
    </source>
</evidence>
<dbReference type="Pfam" id="PF09411">
    <property type="entry name" value="PagL"/>
    <property type="match status" value="1"/>
</dbReference>
<keyword evidence="3" id="KW-1185">Reference proteome</keyword>
<accession>A0A7G8PRK5</accession>
<name>A0A7G8PRK5_9FLAO</name>